<evidence type="ECO:0000313" key="2">
    <source>
        <dbReference type="Proteomes" id="UP001224781"/>
    </source>
</evidence>
<comment type="caution">
    <text evidence="1">The sequence shown here is derived from an EMBL/GenBank/DDBJ whole genome shotgun (WGS) entry which is preliminary data.</text>
</comment>
<keyword evidence="2" id="KW-1185">Reference proteome</keyword>
<dbReference type="Proteomes" id="UP001224781">
    <property type="component" value="Unassembled WGS sequence"/>
</dbReference>
<protein>
    <recommendedName>
        <fullName evidence="3">Transposase</fullName>
    </recommendedName>
</protein>
<proteinExistence type="predicted"/>
<gene>
    <name evidence="1" type="ORF">QE408_001762</name>
</gene>
<reference evidence="1 2" key="1">
    <citation type="submission" date="2023-07" db="EMBL/GenBank/DDBJ databases">
        <title>Functional and genomic diversity of the sorghum phyllosphere microbiome.</title>
        <authorList>
            <person name="Shade A."/>
        </authorList>
    </citation>
    <scope>NUCLEOTIDE SEQUENCE [LARGE SCALE GENOMIC DNA]</scope>
    <source>
        <strain evidence="1 2">SORGH_AS_1126</strain>
    </source>
</reference>
<name>A0ABU0UI62_9HYPH</name>
<evidence type="ECO:0008006" key="3">
    <source>
        <dbReference type="Google" id="ProtNLM"/>
    </source>
</evidence>
<dbReference type="EMBL" id="JAUTBL010000002">
    <property type="protein sequence ID" value="MDQ1184619.1"/>
    <property type="molecule type" value="Genomic_DNA"/>
</dbReference>
<accession>A0ABU0UI62</accession>
<evidence type="ECO:0000313" key="1">
    <source>
        <dbReference type="EMBL" id="MDQ1184619.1"/>
    </source>
</evidence>
<sequence length="46" mass="4925">MLAKRANCQTLVSVTLARDEVPVGLRLFLPDSSIGDQERTAKAGVP</sequence>
<organism evidence="1 2">
    <name type="scientific">Agrobacterium larrymoorei</name>
    <dbReference type="NCBI Taxonomy" id="160699"/>
    <lineage>
        <taxon>Bacteria</taxon>
        <taxon>Pseudomonadati</taxon>
        <taxon>Pseudomonadota</taxon>
        <taxon>Alphaproteobacteria</taxon>
        <taxon>Hyphomicrobiales</taxon>
        <taxon>Rhizobiaceae</taxon>
        <taxon>Rhizobium/Agrobacterium group</taxon>
        <taxon>Agrobacterium</taxon>
    </lineage>
</organism>